<dbReference type="Gene3D" id="3.80.10.10">
    <property type="entry name" value="Ribonuclease Inhibitor"/>
    <property type="match status" value="1"/>
</dbReference>
<evidence type="ECO:0000313" key="2">
    <source>
        <dbReference type="Proteomes" id="UP001295684"/>
    </source>
</evidence>
<comment type="caution">
    <text evidence="1">The sequence shown here is derived from an EMBL/GenBank/DDBJ whole genome shotgun (WGS) entry which is preliminary data.</text>
</comment>
<evidence type="ECO:0000313" key="1">
    <source>
        <dbReference type="EMBL" id="CAI2372080.1"/>
    </source>
</evidence>
<sequence length="270" mass="31126">MNRTETFCWIPTLIPSTLEKSIMEETKEQEVTRCQNIVYKIYPDERKIEPLDSEFGEASGNSRIQIGFRDFKNVKLEQSLKNLIFFDVNRIDFESIDSKNRHLVDFLESSFPNKTNEFYFNSRNKIDLNRSNYLNSLLRLSSKVTQKVSFNSLFIGLPQLKRLVAAYKHVRVLILWGSKLSIPSVPDLSKALTNCQIQKLGLFGSGSYHLSDWKSNFYQFKNLIQGLASSPDLRLSLKEVDIIYCCVNQNEAQQVFEENQLGDVEIIGGN</sequence>
<dbReference type="EMBL" id="CAMPGE010013342">
    <property type="protein sequence ID" value="CAI2372080.1"/>
    <property type="molecule type" value="Genomic_DNA"/>
</dbReference>
<reference evidence="1" key="1">
    <citation type="submission" date="2023-07" db="EMBL/GenBank/DDBJ databases">
        <authorList>
            <consortium name="AG Swart"/>
            <person name="Singh M."/>
            <person name="Singh A."/>
            <person name="Seah K."/>
            <person name="Emmerich C."/>
        </authorList>
    </citation>
    <scope>NUCLEOTIDE SEQUENCE</scope>
    <source>
        <strain evidence="1">DP1</strain>
    </source>
</reference>
<accession>A0AAD1URQ0</accession>
<dbReference type="Proteomes" id="UP001295684">
    <property type="component" value="Unassembled WGS sequence"/>
</dbReference>
<proteinExistence type="predicted"/>
<dbReference type="InterPro" id="IPR032675">
    <property type="entry name" value="LRR_dom_sf"/>
</dbReference>
<protein>
    <submittedName>
        <fullName evidence="1">Uncharacterized protein</fullName>
    </submittedName>
</protein>
<keyword evidence="2" id="KW-1185">Reference proteome</keyword>
<gene>
    <name evidence="1" type="ORF">ECRASSUSDP1_LOCUS13407</name>
</gene>
<name>A0AAD1URQ0_EUPCR</name>
<organism evidence="1 2">
    <name type="scientific">Euplotes crassus</name>
    <dbReference type="NCBI Taxonomy" id="5936"/>
    <lineage>
        <taxon>Eukaryota</taxon>
        <taxon>Sar</taxon>
        <taxon>Alveolata</taxon>
        <taxon>Ciliophora</taxon>
        <taxon>Intramacronucleata</taxon>
        <taxon>Spirotrichea</taxon>
        <taxon>Hypotrichia</taxon>
        <taxon>Euplotida</taxon>
        <taxon>Euplotidae</taxon>
        <taxon>Moneuplotes</taxon>
    </lineage>
</organism>
<dbReference type="AlphaFoldDB" id="A0AAD1URQ0"/>